<dbReference type="GO" id="GO:0016616">
    <property type="term" value="F:oxidoreductase activity, acting on the CH-OH group of donors, NAD or NADP as acceptor"/>
    <property type="evidence" value="ECO:0007669"/>
    <property type="project" value="InterPro"/>
</dbReference>
<dbReference type="InterPro" id="IPR002347">
    <property type="entry name" value="SDR_fam"/>
</dbReference>
<dbReference type="EMBL" id="PTRA01000001">
    <property type="protein sequence ID" value="PQA61041.1"/>
    <property type="molecule type" value="Genomic_DNA"/>
</dbReference>
<organism evidence="5 6">
    <name type="scientific">Siphonobacter curvatus</name>
    <dbReference type="NCBI Taxonomy" id="2094562"/>
    <lineage>
        <taxon>Bacteria</taxon>
        <taxon>Pseudomonadati</taxon>
        <taxon>Bacteroidota</taxon>
        <taxon>Cytophagia</taxon>
        <taxon>Cytophagales</taxon>
        <taxon>Cytophagaceae</taxon>
        <taxon>Siphonobacter</taxon>
    </lineage>
</organism>
<evidence type="ECO:0000313" key="5">
    <source>
        <dbReference type="EMBL" id="PQA61041.1"/>
    </source>
</evidence>
<dbReference type="RefSeq" id="WP_104713975.1">
    <property type="nucleotide sequence ID" value="NZ_PTRA01000001.1"/>
</dbReference>
<dbReference type="OrthoDB" id="5786478at2"/>
<protein>
    <submittedName>
        <fullName evidence="5">Short-chain dehydrogenase</fullName>
    </submittedName>
</protein>
<evidence type="ECO:0000256" key="2">
    <source>
        <dbReference type="ARBA" id="ARBA00022857"/>
    </source>
</evidence>
<comment type="caution">
    <text evidence="5">The sequence shown here is derived from an EMBL/GenBank/DDBJ whole genome shotgun (WGS) entry which is preliminary data.</text>
</comment>
<dbReference type="PANTHER" id="PTHR43490:SF99">
    <property type="entry name" value="SHORT-CHAIN DEHYDROGENASE_REDUCTASE"/>
    <property type="match status" value="1"/>
</dbReference>
<dbReference type="CDD" id="cd05324">
    <property type="entry name" value="carb_red_PTCR-like_SDR_c"/>
    <property type="match status" value="1"/>
</dbReference>
<keyword evidence="6" id="KW-1185">Reference proteome</keyword>
<keyword evidence="2" id="KW-0521">NADP</keyword>
<evidence type="ECO:0000256" key="4">
    <source>
        <dbReference type="RuleBase" id="RU000363"/>
    </source>
</evidence>
<dbReference type="Gene3D" id="3.40.50.720">
    <property type="entry name" value="NAD(P)-binding Rossmann-like Domain"/>
    <property type="match status" value="1"/>
</dbReference>
<dbReference type="SUPFAM" id="SSF51735">
    <property type="entry name" value="NAD(P)-binding Rossmann-fold domains"/>
    <property type="match status" value="1"/>
</dbReference>
<dbReference type="InterPro" id="IPR045313">
    <property type="entry name" value="CBR1-like"/>
</dbReference>
<dbReference type="PANTHER" id="PTHR43490">
    <property type="entry name" value="(+)-NEOMENTHOL DEHYDROGENASE"/>
    <property type="match status" value="1"/>
</dbReference>
<name>A0A2S7ITI9_9BACT</name>
<dbReference type="Proteomes" id="UP000239590">
    <property type="component" value="Unassembled WGS sequence"/>
</dbReference>
<dbReference type="InterPro" id="IPR036291">
    <property type="entry name" value="NAD(P)-bd_dom_sf"/>
</dbReference>
<dbReference type="AlphaFoldDB" id="A0A2S7ITI9"/>
<dbReference type="Pfam" id="PF00106">
    <property type="entry name" value="adh_short"/>
    <property type="match status" value="1"/>
</dbReference>
<comment type="similarity">
    <text evidence="1 4">Belongs to the short-chain dehydrogenases/reductases (SDR) family.</text>
</comment>
<accession>A0A2S7ITI9</accession>
<evidence type="ECO:0000256" key="3">
    <source>
        <dbReference type="ARBA" id="ARBA00023002"/>
    </source>
</evidence>
<reference evidence="6" key="1">
    <citation type="submission" date="2018-02" db="EMBL/GenBank/DDBJ databases">
        <title>Genome sequencing of Solimonas sp. HR-BB.</title>
        <authorList>
            <person name="Lee Y."/>
            <person name="Jeon C.O."/>
        </authorList>
    </citation>
    <scope>NUCLEOTIDE SEQUENCE [LARGE SCALE GENOMIC DNA]</scope>
    <source>
        <strain evidence="6">HR-U</strain>
    </source>
</reference>
<proteinExistence type="inferred from homology"/>
<evidence type="ECO:0000313" key="6">
    <source>
        <dbReference type="Proteomes" id="UP000239590"/>
    </source>
</evidence>
<gene>
    <name evidence="5" type="ORF">C5O19_08040</name>
</gene>
<evidence type="ECO:0000256" key="1">
    <source>
        <dbReference type="ARBA" id="ARBA00006484"/>
    </source>
</evidence>
<sequence length="245" mass="26800">MKKALITGANKSIGLETARQLLKLGYFVYLGSRDLENGRKALEQLKAEGLDQAEVILLDVSDSQSVAAARTAIGHQTDVLDVLINNAGINGGMPQSALTLSLDRMEEAFNVNVYGVVRVTQAFIDLLKKAEQPRIVNVSSSGCSLTLSSDPNWRFYHHKAAIYQPSKAALNMYTIDLAYELRDTPFKVNAVDPGFTATDFNNHRGDDSPENAGQRIVKYALIGADGPTGRFISEYHNPDTGEIPW</sequence>
<dbReference type="PRINTS" id="PR00081">
    <property type="entry name" value="GDHRDH"/>
</dbReference>
<keyword evidence="3" id="KW-0560">Oxidoreductase</keyword>
<dbReference type="PRINTS" id="PR00080">
    <property type="entry name" value="SDRFAMILY"/>
</dbReference>